<organism evidence="3 4">
    <name type="scientific">Salisediminibacterium beveridgei</name>
    <dbReference type="NCBI Taxonomy" id="632773"/>
    <lineage>
        <taxon>Bacteria</taxon>
        <taxon>Bacillati</taxon>
        <taxon>Bacillota</taxon>
        <taxon>Bacilli</taxon>
        <taxon>Bacillales</taxon>
        <taxon>Bacillaceae</taxon>
        <taxon>Salisediminibacterium</taxon>
    </lineage>
</organism>
<feature type="domain" description="SHOCT" evidence="2">
    <location>
        <begin position="51"/>
        <end position="77"/>
    </location>
</feature>
<accession>A0A1D7QZ99</accession>
<sequence>MMHGYNTGNFLMGGGWLWSFLQIALVILIIYVIYKLVTGNRRSSPSDVADDALKILDARYAKGEIEEEEYNRKKRAIQDR</sequence>
<proteinExistence type="predicted"/>
<gene>
    <name evidence="3" type="ORF">BBEV_3026</name>
</gene>
<dbReference type="KEGG" id="bbev:BBEV_3026"/>
<feature type="transmembrane region" description="Helical" evidence="1">
    <location>
        <begin position="15"/>
        <end position="34"/>
    </location>
</feature>
<keyword evidence="1" id="KW-1133">Transmembrane helix</keyword>
<keyword evidence="1" id="KW-0472">Membrane</keyword>
<evidence type="ECO:0000256" key="1">
    <source>
        <dbReference type="SAM" id="Phobius"/>
    </source>
</evidence>
<protein>
    <recommendedName>
        <fullName evidence="2">SHOCT domain-containing protein</fullName>
    </recommendedName>
</protein>
<dbReference type="STRING" id="632773.BBEV_3026"/>
<dbReference type="Proteomes" id="UP000094463">
    <property type="component" value="Chromosome"/>
</dbReference>
<dbReference type="AlphaFoldDB" id="A0A1D7QZ99"/>
<reference evidence="3 4" key="1">
    <citation type="submission" date="2015-08" db="EMBL/GenBank/DDBJ databases">
        <title>The complete genome sequence of Bacillus beveridgei MLTeJB.</title>
        <authorList>
            <person name="Hanson T.E."/>
            <person name="Mesa C."/>
            <person name="Basesman S.M."/>
            <person name="Oremland R.S."/>
        </authorList>
    </citation>
    <scope>NUCLEOTIDE SEQUENCE [LARGE SCALE GENOMIC DNA]</scope>
    <source>
        <strain evidence="3 4">MLTeJB</strain>
    </source>
</reference>
<name>A0A1D7QZ99_9BACI</name>
<keyword evidence="4" id="KW-1185">Reference proteome</keyword>
<evidence type="ECO:0000313" key="4">
    <source>
        <dbReference type="Proteomes" id="UP000094463"/>
    </source>
</evidence>
<dbReference type="RefSeq" id="WP_069366231.1">
    <property type="nucleotide sequence ID" value="NZ_CP012502.1"/>
</dbReference>
<keyword evidence="1" id="KW-0812">Transmembrane</keyword>
<dbReference type="EMBL" id="CP012502">
    <property type="protein sequence ID" value="AOM84344.1"/>
    <property type="molecule type" value="Genomic_DNA"/>
</dbReference>
<dbReference type="InterPro" id="IPR018649">
    <property type="entry name" value="SHOCT"/>
</dbReference>
<dbReference type="OrthoDB" id="1726269at2"/>
<dbReference type="Pfam" id="PF09851">
    <property type="entry name" value="SHOCT"/>
    <property type="match status" value="1"/>
</dbReference>
<evidence type="ECO:0000313" key="3">
    <source>
        <dbReference type="EMBL" id="AOM84344.1"/>
    </source>
</evidence>
<evidence type="ECO:0000259" key="2">
    <source>
        <dbReference type="Pfam" id="PF09851"/>
    </source>
</evidence>